<dbReference type="OrthoDB" id="9898887at2"/>
<organism evidence="2 3">
    <name type="scientific">Knoellia sinensis KCTC 19936</name>
    <dbReference type="NCBI Taxonomy" id="1385520"/>
    <lineage>
        <taxon>Bacteria</taxon>
        <taxon>Bacillati</taxon>
        <taxon>Actinomycetota</taxon>
        <taxon>Actinomycetes</taxon>
        <taxon>Micrococcales</taxon>
        <taxon>Intrasporangiaceae</taxon>
        <taxon>Knoellia</taxon>
    </lineage>
</organism>
<keyword evidence="1" id="KW-0472">Membrane</keyword>
<accession>A0A0A0J977</accession>
<evidence type="ECO:0000256" key="1">
    <source>
        <dbReference type="SAM" id="Phobius"/>
    </source>
</evidence>
<dbReference type="RefSeq" id="WP_035913501.1">
    <property type="nucleotide sequence ID" value="NZ_AVPJ01000003.1"/>
</dbReference>
<gene>
    <name evidence="2" type="ORF">N802_08470</name>
</gene>
<sequence>MSTATSVSATEATPGTGIARRRSLHRTGALAGLAWLVAAFGATTPEGPVTGNATVAEIRNYAAVNTGTLTVNALSGLIGVIALLTLVGVLAELVGSVRSRNLAARFVTLAGALAAVQMLFFASVYSAWVLQPITALSDSAVQTLFNVGLVADMLGTLTLVVTCSMVGLVSLIALRDRFLSRPVALLGLVIAGAEFVTIPLLVMGSDAAQVPLHVALFGWFFWPVIVGADLGVRAFRSRHA</sequence>
<keyword evidence="1" id="KW-1133">Transmembrane helix</keyword>
<feature type="transmembrane region" description="Helical" evidence="1">
    <location>
        <begin position="210"/>
        <end position="232"/>
    </location>
</feature>
<dbReference type="EMBL" id="AVPJ01000003">
    <property type="protein sequence ID" value="KGN33970.1"/>
    <property type="molecule type" value="Genomic_DNA"/>
</dbReference>
<keyword evidence="1" id="KW-0812">Transmembrane</keyword>
<feature type="transmembrane region" description="Helical" evidence="1">
    <location>
        <begin position="73"/>
        <end position="94"/>
    </location>
</feature>
<dbReference type="Proteomes" id="UP000030002">
    <property type="component" value="Unassembled WGS sequence"/>
</dbReference>
<keyword evidence="3" id="KW-1185">Reference proteome</keyword>
<feature type="transmembrane region" description="Helical" evidence="1">
    <location>
        <begin position="148"/>
        <end position="171"/>
    </location>
</feature>
<feature type="transmembrane region" description="Helical" evidence="1">
    <location>
        <begin position="106"/>
        <end position="128"/>
    </location>
</feature>
<name>A0A0A0J977_9MICO</name>
<evidence type="ECO:0000313" key="3">
    <source>
        <dbReference type="Proteomes" id="UP000030002"/>
    </source>
</evidence>
<evidence type="ECO:0008006" key="4">
    <source>
        <dbReference type="Google" id="ProtNLM"/>
    </source>
</evidence>
<comment type="caution">
    <text evidence="2">The sequence shown here is derived from an EMBL/GenBank/DDBJ whole genome shotgun (WGS) entry which is preliminary data.</text>
</comment>
<reference evidence="2 3" key="1">
    <citation type="submission" date="2013-08" db="EMBL/GenBank/DDBJ databases">
        <title>The genome sequence of Knoellia sinensis.</title>
        <authorList>
            <person name="Zhu W."/>
            <person name="Wang G."/>
        </authorList>
    </citation>
    <scope>NUCLEOTIDE SEQUENCE [LARGE SCALE GENOMIC DNA]</scope>
    <source>
        <strain evidence="2 3">KCTC 19936</strain>
    </source>
</reference>
<evidence type="ECO:0000313" key="2">
    <source>
        <dbReference type="EMBL" id="KGN33970.1"/>
    </source>
</evidence>
<protein>
    <recommendedName>
        <fullName evidence="4">DUF4386 family protein</fullName>
    </recommendedName>
</protein>
<dbReference type="AlphaFoldDB" id="A0A0A0J977"/>
<feature type="transmembrane region" description="Helical" evidence="1">
    <location>
        <begin position="27"/>
        <end position="44"/>
    </location>
</feature>
<feature type="transmembrane region" description="Helical" evidence="1">
    <location>
        <begin position="183"/>
        <end position="204"/>
    </location>
</feature>
<proteinExistence type="predicted"/>